<protein>
    <submittedName>
        <fullName evidence="2">Uncharacterized protein</fullName>
    </submittedName>
</protein>
<sequence length="555" mass="61744">MNFPTVNQKDGPLTGHVRKGRVFKPPLMATGVMNIGNWIKDDFPDLLWPALILADRGEDGIRDMVRWQKAVQDRLSGHSENEWIAERLDGRLTSLDDLAKRFPSAETVVVQEARRRGLLAERVARVLASYPHMPAQWITGGLELKAPDVEDLELVRDALLGAVGNDHHEALIKCLRIWSIVQAGTFRSSAETIDLLKDYPGNLGKRAEADTAVRAMWGAHRGLIEHEDPNCFDAATDWARMFWGANSMTSGCIRDRDLDSSNGTPKDSAEAAEQDTAEDDVEIAPAEMPEDGAHLRRLVMDLMSSFVEALETAPAHLHAQERQEVVSGLVSRAGRDLIAVLGAPSLWCLEHGAHIGRMLVEIEIYLHWMAIQDPAIYKQFQEYGAGKAKLYAQIFDELPDHARTAGFRESIEELRRLSHNDHPLDLRTVDTRDTFAEGKSIRAMAQEGGLLDYYRHAYSMSSGVAHSEWWSIETHAMERCLNVLHGMHLIPSLSINPGGNVELARAWVEQYHALMRDGLQILRTDESAVGRAFAWLDADKTPATADAPEVDLGGA</sequence>
<organism evidence="2 3">
    <name type="scientific">Microbacterium resistens</name>
    <dbReference type="NCBI Taxonomy" id="156977"/>
    <lineage>
        <taxon>Bacteria</taxon>
        <taxon>Bacillati</taxon>
        <taxon>Actinomycetota</taxon>
        <taxon>Actinomycetes</taxon>
        <taxon>Micrococcales</taxon>
        <taxon>Microbacteriaceae</taxon>
        <taxon>Microbacterium</taxon>
    </lineage>
</organism>
<feature type="compositionally biased region" description="Acidic residues" evidence="1">
    <location>
        <begin position="270"/>
        <end position="282"/>
    </location>
</feature>
<proteinExistence type="predicted"/>
<dbReference type="Proteomes" id="UP001259347">
    <property type="component" value="Unassembled WGS sequence"/>
</dbReference>
<evidence type="ECO:0000256" key="1">
    <source>
        <dbReference type="SAM" id="MobiDB-lite"/>
    </source>
</evidence>
<comment type="caution">
    <text evidence="2">The sequence shown here is derived from an EMBL/GenBank/DDBJ whole genome shotgun (WGS) entry which is preliminary data.</text>
</comment>
<dbReference type="InterPro" id="IPR043733">
    <property type="entry name" value="DUF5677"/>
</dbReference>
<keyword evidence="3" id="KW-1185">Reference proteome</keyword>
<reference evidence="2 3" key="1">
    <citation type="submission" date="2023-07" db="EMBL/GenBank/DDBJ databases">
        <title>Sorghum-associated microbial communities from plants grown in Nebraska, USA.</title>
        <authorList>
            <person name="Schachtman D."/>
        </authorList>
    </citation>
    <scope>NUCLEOTIDE SEQUENCE [LARGE SCALE GENOMIC DNA]</scope>
    <source>
        <strain evidence="2 3">2980</strain>
    </source>
</reference>
<gene>
    <name evidence="2" type="ORF">J2Y69_000173</name>
</gene>
<feature type="region of interest" description="Disordered" evidence="1">
    <location>
        <begin position="256"/>
        <end position="287"/>
    </location>
</feature>
<evidence type="ECO:0000313" key="3">
    <source>
        <dbReference type="Proteomes" id="UP001259347"/>
    </source>
</evidence>
<accession>A0ABU1S7J1</accession>
<dbReference type="RefSeq" id="WP_310016588.1">
    <property type="nucleotide sequence ID" value="NZ_JAVDUM010000001.1"/>
</dbReference>
<name>A0ABU1S7J1_9MICO</name>
<evidence type="ECO:0000313" key="2">
    <source>
        <dbReference type="EMBL" id="MDR6865591.1"/>
    </source>
</evidence>
<dbReference type="EMBL" id="JAVDUM010000001">
    <property type="protein sequence ID" value="MDR6865591.1"/>
    <property type="molecule type" value="Genomic_DNA"/>
</dbReference>
<dbReference type="Pfam" id="PF18928">
    <property type="entry name" value="DUF5677"/>
    <property type="match status" value="1"/>
</dbReference>